<sequence>MVTRLREEIRLPGEGWSEWEKAMVPQDDQSSNLEKRGENHVGSFCSSIRSAFPGKAQCCGIYEWRAKGTKYGQPNHVVYVGCTCRGNERSLGEEVLEYCKNGLHKGSLINSALARGYELWVRVKTAECNEPRKYAEEMQNELLALYNYAWNSRNNAIRDLLRP</sequence>
<organism evidence="1 2">
    <name type="scientific">Pocillopora meandrina</name>
    <dbReference type="NCBI Taxonomy" id="46732"/>
    <lineage>
        <taxon>Eukaryota</taxon>
        <taxon>Metazoa</taxon>
        <taxon>Cnidaria</taxon>
        <taxon>Anthozoa</taxon>
        <taxon>Hexacorallia</taxon>
        <taxon>Scleractinia</taxon>
        <taxon>Astrocoeniina</taxon>
        <taxon>Pocilloporidae</taxon>
        <taxon>Pocillopora</taxon>
    </lineage>
</organism>
<proteinExistence type="predicted"/>
<dbReference type="Proteomes" id="UP001159428">
    <property type="component" value="Unassembled WGS sequence"/>
</dbReference>
<comment type="caution">
    <text evidence="1">The sequence shown here is derived from an EMBL/GenBank/DDBJ whole genome shotgun (WGS) entry which is preliminary data.</text>
</comment>
<name>A0AAU9WRT2_9CNID</name>
<evidence type="ECO:0000313" key="1">
    <source>
        <dbReference type="EMBL" id="CAH3123703.1"/>
    </source>
</evidence>
<keyword evidence="2" id="KW-1185">Reference proteome</keyword>
<reference evidence="1 2" key="1">
    <citation type="submission" date="2022-05" db="EMBL/GenBank/DDBJ databases">
        <authorList>
            <consortium name="Genoscope - CEA"/>
            <person name="William W."/>
        </authorList>
    </citation>
    <scope>NUCLEOTIDE SEQUENCE [LARGE SCALE GENOMIC DNA]</scope>
</reference>
<evidence type="ECO:0008006" key="3">
    <source>
        <dbReference type="Google" id="ProtNLM"/>
    </source>
</evidence>
<dbReference type="Pfam" id="PF19239">
    <property type="entry name" value="GIY_YIG_domain"/>
    <property type="match status" value="1"/>
</dbReference>
<accession>A0AAU9WRT2</accession>
<protein>
    <recommendedName>
        <fullName evidence="3">GIY-YIG domain-containing protein</fullName>
    </recommendedName>
</protein>
<dbReference type="EMBL" id="CALNXJ010000020">
    <property type="protein sequence ID" value="CAH3123703.1"/>
    <property type="molecule type" value="Genomic_DNA"/>
</dbReference>
<dbReference type="AlphaFoldDB" id="A0AAU9WRT2"/>
<gene>
    <name evidence="1" type="ORF">PMEA_00011221</name>
</gene>
<evidence type="ECO:0000313" key="2">
    <source>
        <dbReference type="Proteomes" id="UP001159428"/>
    </source>
</evidence>